<proteinExistence type="predicted"/>
<accession>A0ABT1T8Z9</accession>
<feature type="transmembrane region" description="Helical" evidence="1">
    <location>
        <begin position="222"/>
        <end position="241"/>
    </location>
</feature>
<evidence type="ECO:0000256" key="1">
    <source>
        <dbReference type="SAM" id="Phobius"/>
    </source>
</evidence>
<sequence>MTEQSNYFWRYSGEDIGIIRICAHRGIRDRFALVGAITLFVFIISFFSCWYTFQMLFDNPWLAIPVALFFAWMINNIYLLLLTTLAKPILQFKNKGVIKHLSFSLRAGFVILFAVFISKPLEAWFFEPLLSEKIELIKQESIRKAEQKLIKAAARAEKTLSSEIRKKETLHYAESDIAPLRAELDKLRAEQTEAFERIEFVIGRADYFVQRLELVTGNRSFIIAWLFTLLIIFIFLLPIYLKRTLNLANPYFKHKSEVYNSIVINAYRDFKLDFERIFFEKYGIETRVIETYADAPYNTKKKEDRRTFNGQEDFLKLYR</sequence>
<protein>
    <submittedName>
        <fullName evidence="2">DUF4407 domain-containing protein</fullName>
    </submittedName>
</protein>
<keyword evidence="1" id="KW-0812">Transmembrane</keyword>
<keyword evidence="1" id="KW-1133">Transmembrane helix</keyword>
<evidence type="ECO:0000313" key="3">
    <source>
        <dbReference type="Proteomes" id="UP001204376"/>
    </source>
</evidence>
<dbReference type="RefSeq" id="WP_256541257.1">
    <property type="nucleotide sequence ID" value="NZ_JANHOH010000011.1"/>
</dbReference>
<feature type="transmembrane region" description="Helical" evidence="1">
    <location>
        <begin position="103"/>
        <end position="121"/>
    </location>
</feature>
<comment type="caution">
    <text evidence="2">The sequence shown here is derived from an EMBL/GenBank/DDBJ whole genome shotgun (WGS) entry which is preliminary data.</text>
</comment>
<gene>
    <name evidence="2" type="ORF">NPE20_24150</name>
</gene>
<dbReference type="EMBL" id="JANHOH010000011">
    <property type="protein sequence ID" value="MCQ6961089.1"/>
    <property type="molecule type" value="Genomic_DNA"/>
</dbReference>
<dbReference type="Proteomes" id="UP001204376">
    <property type="component" value="Unassembled WGS sequence"/>
</dbReference>
<evidence type="ECO:0000313" key="2">
    <source>
        <dbReference type="EMBL" id="MCQ6961089.1"/>
    </source>
</evidence>
<dbReference type="InterPro" id="IPR025519">
    <property type="entry name" value="DUF4407"/>
</dbReference>
<feature type="transmembrane region" description="Helical" evidence="1">
    <location>
        <begin position="31"/>
        <end position="53"/>
    </location>
</feature>
<dbReference type="Pfam" id="PF14362">
    <property type="entry name" value="DUF4407"/>
    <property type="match status" value="1"/>
</dbReference>
<keyword evidence="1" id="KW-0472">Membrane</keyword>
<organism evidence="2 3">
    <name type="scientific">Mucilaginibacter aquariorum</name>
    <dbReference type="NCBI Taxonomy" id="2967225"/>
    <lineage>
        <taxon>Bacteria</taxon>
        <taxon>Pseudomonadati</taxon>
        <taxon>Bacteroidota</taxon>
        <taxon>Sphingobacteriia</taxon>
        <taxon>Sphingobacteriales</taxon>
        <taxon>Sphingobacteriaceae</taxon>
        <taxon>Mucilaginibacter</taxon>
    </lineage>
</organism>
<keyword evidence="3" id="KW-1185">Reference proteome</keyword>
<feature type="transmembrane region" description="Helical" evidence="1">
    <location>
        <begin position="59"/>
        <end position="82"/>
    </location>
</feature>
<reference evidence="2 3" key="1">
    <citation type="submission" date="2022-07" db="EMBL/GenBank/DDBJ databases">
        <title>Mucilaginibacter sp. JC4.</title>
        <authorList>
            <person name="Le V."/>
            <person name="Ko S.-R."/>
            <person name="Ahn C.-Y."/>
            <person name="Oh H.-M."/>
        </authorList>
    </citation>
    <scope>NUCLEOTIDE SEQUENCE [LARGE SCALE GENOMIC DNA]</scope>
    <source>
        <strain evidence="2 3">JC4</strain>
    </source>
</reference>
<name>A0ABT1T8Z9_9SPHI</name>